<dbReference type="RefSeq" id="WP_167368793.1">
    <property type="nucleotide sequence ID" value="NZ_FNKX01000003.1"/>
</dbReference>
<keyword evidence="3" id="KW-1185">Reference proteome</keyword>
<dbReference type="Pfam" id="PF04230">
    <property type="entry name" value="PS_pyruv_trans"/>
    <property type="match status" value="1"/>
</dbReference>
<evidence type="ECO:0000313" key="2">
    <source>
        <dbReference type="EMBL" id="SDR59322.1"/>
    </source>
</evidence>
<dbReference type="GO" id="GO:0016740">
    <property type="term" value="F:transferase activity"/>
    <property type="evidence" value="ECO:0007669"/>
    <property type="project" value="UniProtKB-KW"/>
</dbReference>
<proteinExistence type="predicted"/>
<name>A0A1H1KB83_9BURK</name>
<dbReference type="EMBL" id="FNKX01000003">
    <property type="protein sequence ID" value="SDR59322.1"/>
    <property type="molecule type" value="Genomic_DNA"/>
</dbReference>
<dbReference type="STRING" id="157910.SAMN05445850_6808"/>
<evidence type="ECO:0000259" key="1">
    <source>
        <dbReference type="Pfam" id="PF04230"/>
    </source>
</evidence>
<reference evidence="3" key="1">
    <citation type="submission" date="2016-10" db="EMBL/GenBank/DDBJ databases">
        <authorList>
            <person name="Varghese N."/>
            <person name="Submissions S."/>
        </authorList>
    </citation>
    <scope>NUCLEOTIDE SEQUENCE [LARGE SCALE GENOMIC DNA]</scope>
    <source>
        <strain evidence="3">DUS833</strain>
    </source>
</reference>
<dbReference type="InterPro" id="IPR007345">
    <property type="entry name" value="Polysacch_pyruvyl_Trfase"/>
</dbReference>
<feature type="domain" description="Polysaccharide pyruvyl transferase" evidence="1">
    <location>
        <begin position="159"/>
        <end position="332"/>
    </location>
</feature>
<organism evidence="2 3">
    <name type="scientific">Paraburkholderia tuberum</name>
    <dbReference type="NCBI Taxonomy" id="157910"/>
    <lineage>
        <taxon>Bacteria</taxon>
        <taxon>Pseudomonadati</taxon>
        <taxon>Pseudomonadota</taxon>
        <taxon>Betaproteobacteria</taxon>
        <taxon>Burkholderiales</taxon>
        <taxon>Burkholderiaceae</taxon>
        <taxon>Paraburkholderia</taxon>
    </lineage>
</organism>
<protein>
    <submittedName>
        <fullName evidence="2">Polysaccharide pyruvyl transferase</fullName>
    </submittedName>
</protein>
<evidence type="ECO:0000313" key="3">
    <source>
        <dbReference type="Proteomes" id="UP000199365"/>
    </source>
</evidence>
<accession>A0A1H1KB83</accession>
<sequence length="407" mass="44191">MMRDTGKHDAVVVFGAFDRHNLGDLLFPHVVAKLLACDDVIFAGLAERDLRVHGGHAVQALAQLASERGKDRVHIVHAGGEILTCGDWEAAVMLLPWDQAQKVIARLETHNDERRAWARALTGLDALAPYMTSREMFPCASSVTYQAAGGVDVERLDPGMRAEVLSKLAQADDVSVRDIHTQNGLAAAGILARLVPDPAVMVTELFGTNIRACKERSGVADLQRAFPEGYVAVQFSADFGDEGTLDVLARELDRVSNESGLGIVFFRAGAAPWHDDMACYERIAARMKVSRTQLFRSLEIWDICALIADATAYAGSSLHGRIVALAFGLPRVNFFHPARANDTTKQSAFAATWEPACVPGSVGIEALSQAMLHALTIDRTLLRRTATHLAARYREGFAQTRAAMCCA</sequence>
<gene>
    <name evidence="2" type="ORF">SAMN05445850_6808</name>
</gene>
<dbReference type="AlphaFoldDB" id="A0A1H1KB83"/>
<dbReference type="Proteomes" id="UP000199365">
    <property type="component" value="Unassembled WGS sequence"/>
</dbReference>
<keyword evidence="2" id="KW-0808">Transferase</keyword>